<dbReference type="Proteomes" id="UP000494269">
    <property type="component" value="Unassembled WGS sequence"/>
</dbReference>
<accession>A0A6S7B0R4</accession>
<dbReference type="AlphaFoldDB" id="A0A6S7B0R4"/>
<reference evidence="1 2" key="1">
    <citation type="submission" date="2020-04" db="EMBL/GenBank/DDBJ databases">
        <authorList>
            <person name="De Canck E."/>
        </authorList>
    </citation>
    <scope>NUCLEOTIDE SEQUENCE [LARGE SCALE GENOMIC DNA]</scope>
    <source>
        <strain evidence="1 2">LMG 3441</strain>
    </source>
</reference>
<name>A0A6S7B0R4_9BURK</name>
<dbReference type="EMBL" id="CADIJQ010000018">
    <property type="protein sequence ID" value="CAB3743484.1"/>
    <property type="molecule type" value="Genomic_DNA"/>
</dbReference>
<protein>
    <submittedName>
        <fullName evidence="1">Uncharacterized protein</fullName>
    </submittedName>
</protein>
<evidence type="ECO:0000313" key="2">
    <source>
        <dbReference type="Proteomes" id="UP000494269"/>
    </source>
</evidence>
<organism evidence="1 2">
    <name type="scientific">Achromobacter kerstersii</name>
    <dbReference type="NCBI Taxonomy" id="1353890"/>
    <lineage>
        <taxon>Bacteria</taxon>
        <taxon>Pseudomonadati</taxon>
        <taxon>Pseudomonadota</taxon>
        <taxon>Betaproteobacteria</taxon>
        <taxon>Burkholderiales</taxon>
        <taxon>Alcaligenaceae</taxon>
        <taxon>Achromobacter</taxon>
    </lineage>
</organism>
<sequence length="34" mass="3419">MATSVKGELCALSGPRNPYPGKLGVVQSGAMADL</sequence>
<keyword evidence="2" id="KW-1185">Reference proteome</keyword>
<proteinExistence type="predicted"/>
<gene>
    <name evidence="1" type="ORF">LMG3441_05991</name>
</gene>
<evidence type="ECO:0000313" key="1">
    <source>
        <dbReference type="EMBL" id="CAB3743484.1"/>
    </source>
</evidence>